<keyword evidence="1" id="KW-0812">Transmembrane</keyword>
<accession>A0ABR5JF35</accession>
<evidence type="ECO:0000256" key="1">
    <source>
        <dbReference type="SAM" id="Phobius"/>
    </source>
</evidence>
<keyword evidence="3" id="KW-1185">Reference proteome</keyword>
<keyword evidence="1" id="KW-1133">Transmembrane helix</keyword>
<reference evidence="2 3" key="1">
    <citation type="submission" date="2015-09" db="EMBL/GenBank/DDBJ databases">
        <title>Genome analysis of Pseudomonas syringae pv. porri LMG.</title>
        <authorList>
            <person name="Rombouts S."/>
        </authorList>
    </citation>
    <scope>NUCLEOTIDE SEQUENCE [LARGE SCALE GENOMIC DNA]</scope>
    <source>
        <strain evidence="2 3">LMG 28496</strain>
    </source>
</reference>
<comment type="caution">
    <text evidence="2">The sequence shown here is derived from an EMBL/GenBank/DDBJ whole genome shotgun (WGS) entry which is preliminary data.</text>
</comment>
<evidence type="ECO:0000313" key="3">
    <source>
        <dbReference type="Proteomes" id="UP000037201"/>
    </source>
</evidence>
<name>A0ABR5JF35_9PSED</name>
<evidence type="ECO:0008006" key="4">
    <source>
        <dbReference type="Google" id="ProtNLM"/>
    </source>
</evidence>
<sequence>MIKFRILDNALAFIFSLFFTYPAICLMLAVTVYSFVPDNNHGIKTIPLAVYSWIEGQKHKDSVNGYLNFDKCLDTPASQSANAKEIKPCQSWGSDQISVNDAANMAVNVAFLLYFALVMSGVFLMLAVKVWTDSMKHMLMPTYNLFKELFVTLYGLIIKKTY</sequence>
<organism evidence="2 3">
    <name type="scientific">Pseudomonas coronafaciens pv. porri</name>
    <dbReference type="NCBI Taxonomy" id="83964"/>
    <lineage>
        <taxon>Bacteria</taxon>
        <taxon>Pseudomonadati</taxon>
        <taxon>Pseudomonadota</taxon>
        <taxon>Gammaproteobacteria</taxon>
        <taxon>Pseudomonadales</taxon>
        <taxon>Pseudomonadaceae</taxon>
        <taxon>Pseudomonas</taxon>
        <taxon>Pseudomonas coronafaciens</taxon>
    </lineage>
</organism>
<dbReference type="Proteomes" id="UP000037201">
    <property type="component" value="Unassembled WGS sequence"/>
</dbReference>
<proteinExistence type="predicted"/>
<feature type="transmembrane region" description="Helical" evidence="1">
    <location>
        <begin position="111"/>
        <end position="131"/>
    </location>
</feature>
<feature type="transmembrane region" description="Helical" evidence="1">
    <location>
        <begin position="12"/>
        <end position="36"/>
    </location>
</feature>
<dbReference type="RefSeq" id="WP_053486773.1">
    <property type="nucleotide sequence ID" value="NZ_JUEU01000334.1"/>
</dbReference>
<evidence type="ECO:0000313" key="2">
    <source>
        <dbReference type="EMBL" id="KOP51012.1"/>
    </source>
</evidence>
<gene>
    <name evidence="2" type="ORF">OX90_28800</name>
</gene>
<dbReference type="EMBL" id="JUEU01000334">
    <property type="protein sequence ID" value="KOP51012.1"/>
    <property type="molecule type" value="Genomic_DNA"/>
</dbReference>
<protein>
    <recommendedName>
        <fullName evidence="4">TraG N-terminal Proteobacteria domain-containing protein</fullName>
    </recommendedName>
</protein>
<keyword evidence="1" id="KW-0472">Membrane</keyword>